<dbReference type="Gene3D" id="1.10.150.80">
    <property type="entry name" value="HRDC domain"/>
    <property type="match status" value="1"/>
</dbReference>
<comment type="subcellular location">
    <subcellularLocation>
        <location evidence="6">Cytoplasm</location>
    </subcellularLocation>
</comment>
<dbReference type="EMBL" id="VEVP01000048">
    <property type="protein sequence ID" value="TNU88660.1"/>
    <property type="molecule type" value="Genomic_DNA"/>
</dbReference>
<evidence type="ECO:0000313" key="18">
    <source>
        <dbReference type="Proteomes" id="UP000312594"/>
    </source>
</evidence>
<evidence type="ECO:0000313" key="9">
    <source>
        <dbReference type="EMBL" id="RDB72799.1"/>
    </source>
</evidence>
<dbReference type="AlphaFoldDB" id="A0A369NRL5"/>
<keyword evidence="5 6" id="KW-0269">Exonuclease</keyword>
<keyword evidence="4 6" id="KW-0378">Hydrolase</keyword>
<dbReference type="InterPro" id="IPR002562">
    <property type="entry name" value="3'-5'_exonuclease_dom"/>
</dbReference>
<evidence type="ECO:0000256" key="5">
    <source>
        <dbReference type="ARBA" id="ARBA00022839"/>
    </source>
</evidence>
<dbReference type="GO" id="GO:0033890">
    <property type="term" value="F:ribonuclease D activity"/>
    <property type="evidence" value="ECO:0007669"/>
    <property type="project" value="UniProtKB-UniRule"/>
</dbReference>
<dbReference type="PANTHER" id="PTHR47649">
    <property type="entry name" value="RIBONUCLEASE D"/>
    <property type="match status" value="1"/>
</dbReference>
<evidence type="ECO:0000313" key="10">
    <source>
        <dbReference type="EMBL" id="RDB81892.1"/>
    </source>
</evidence>
<dbReference type="GO" id="GO:0042780">
    <property type="term" value="P:tRNA 3'-end processing"/>
    <property type="evidence" value="ECO:0007669"/>
    <property type="project" value="UniProtKB-UniRule"/>
</dbReference>
<dbReference type="InterPro" id="IPR051086">
    <property type="entry name" value="RNase_D-like"/>
</dbReference>
<evidence type="ECO:0000313" key="17">
    <source>
        <dbReference type="Proteomes" id="UP000253970"/>
    </source>
</evidence>
<evidence type="ECO:0000256" key="1">
    <source>
        <dbReference type="ARBA" id="ARBA00022490"/>
    </source>
</evidence>
<evidence type="ECO:0000259" key="7">
    <source>
        <dbReference type="PROSITE" id="PS50967"/>
    </source>
</evidence>
<dbReference type="GO" id="GO:0008408">
    <property type="term" value="F:3'-5' exonuclease activity"/>
    <property type="evidence" value="ECO:0007669"/>
    <property type="project" value="InterPro"/>
</dbReference>
<evidence type="ECO:0000313" key="15">
    <source>
        <dbReference type="Proteomes" id="UP000253857"/>
    </source>
</evidence>
<comment type="cofactor">
    <cofactor evidence="6">
        <name>a divalent metal cation</name>
        <dbReference type="ChEBI" id="CHEBI:60240"/>
    </cofactor>
</comment>
<dbReference type="Proteomes" id="UP000253857">
    <property type="component" value="Unassembled WGS sequence"/>
</dbReference>
<dbReference type="InterPro" id="IPR036397">
    <property type="entry name" value="RNaseH_sf"/>
</dbReference>
<dbReference type="SUPFAM" id="SSF53098">
    <property type="entry name" value="Ribonuclease H-like"/>
    <property type="match status" value="1"/>
</dbReference>
<dbReference type="Pfam" id="PF00570">
    <property type="entry name" value="HRDC"/>
    <property type="match status" value="1"/>
</dbReference>
<reference evidence="14 15" key="2">
    <citation type="journal article" date="2018" name="Elife">
        <title>Discovery and characterization of a prevalent human gut bacterial enzyme sufficient for the inactivation of a family of plant toxins.</title>
        <authorList>
            <person name="Koppel N."/>
            <person name="Bisanz J.E."/>
            <person name="Pandelia M.E."/>
            <person name="Turnbaugh P.J."/>
            <person name="Balskus E.P."/>
        </authorList>
    </citation>
    <scope>NUCLEOTIDE SEQUENCE [LARGE SCALE GENOMIC DNA]</scope>
    <source>
        <strain evidence="12 16">16A</strain>
        <strain evidence="11 15">FAA1-1-60AUCSF</strain>
        <strain evidence="10 14">MR1 #12</strain>
        <strain evidence="9 17">W1 BHI 6</strain>
    </source>
</reference>
<dbReference type="SMART" id="SM00341">
    <property type="entry name" value="HRDC"/>
    <property type="match status" value="1"/>
</dbReference>
<dbReference type="EMBL" id="PPTU01000002">
    <property type="protein sequence ID" value="RDB72799.1"/>
    <property type="molecule type" value="Genomic_DNA"/>
</dbReference>
<evidence type="ECO:0000256" key="2">
    <source>
        <dbReference type="ARBA" id="ARBA00022694"/>
    </source>
</evidence>
<protein>
    <recommendedName>
        <fullName evidence="6">Ribonuclease D</fullName>
        <shortName evidence="6">RNase D</shortName>
        <ecNumber evidence="6">3.1.13.5</ecNumber>
    </recommendedName>
</protein>
<evidence type="ECO:0000313" key="8">
    <source>
        <dbReference type="EMBL" id="MVN31577.1"/>
    </source>
</evidence>
<dbReference type="RefSeq" id="WP_009307152.1">
    <property type="nucleotide sequence ID" value="NZ_AP025575.1"/>
</dbReference>
<dbReference type="InterPro" id="IPR044876">
    <property type="entry name" value="HRDC_dom_sf"/>
</dbReference>
<dbReference type="InterPro" id="IPR012337">
    <property type="entry name" value="RNaseH-like_sf"/>
</dbReference>
<dbReference type="NCBIfam" id="TIGR01388">
    <property type="entry name" value="rnd"/>
    <property type="match status" value="1"/>
</dbReference>
<accession>A0A369NRL5</accession>
<dbReference type="InterPro" id="IPR006292">
    <property type="entry name" value="RNase_D"/>
</dbReference>
<dbReference type="Proteomes" id="UP000253970">
    <property type="component" value="Unassembled WGS sequence"/>
</dbReference>
<dbReference type="Proteomes" id="UP000312594">
    <property type="component" value="Unassembled WGS sequence"/>
</dbReference>
<dbReference type="PANTHER" id="PTHR47649:SF1">
    <property type="entry name" value="RIBONUCLEASE D"/>
    <property type="match status" value="1"/>
</dbReference>
<dbReference type="EMBL" id="PPTX01000001">
    <property type="protein sequence ID" value="RDB81892.1"/>
    <property type="molecule type" value="Genomic_DNA"/>
</dbReference>
<dbReference type="OMA" id="TSGMHKV"/>
<dbReference type="Gene3D" id="3.30.420.10">
    <property type="entry name" value="Ribonuclease H-like superfamily/Ribonuclease H"/>
    <property type="match status" value="1"/>
</dbReference>
<evidence type="ECO:0000313" key="19">
    <source>
        <dbReference type="Proteomes" id="UP000436429"/>
    </source>
</evidence>
<keyword evidence="2 6" id="KW-0819">tRNA processing</keyword>
<comment type="similarity">
    <text evidence="6">Belongs to the RNase D family.</text>
</comment>
<dbReference type="InterPro" id="IPR002121">
    <property type="entry name" value="HRDC_dom"/>
</dbReference>
<comment type="catalytic activity">
    <reaction evidence="6">
        <text>Exonucleolytic cleavage that removes extra residues from the 3'-terminus of tRNA to produce 5'-mononucleotides.</text>
        <dbReference type="EC" id="3.1.13.5"/>
    </reaction>
</comment>
<sequence length="381" mass="43279">MYIANQENLAAFAERAMHSSVLAIDTEFLREKTYYAKLCLIQLATDDETAIVDPFAVDDLKVLAPVLRNENVMKLFHAGNQDLEILLREVGVLPHPLFDTQVAAALLGHTQQIGYAALVHAECGVTLKKIDSFTDWSRRPLSDSQLEYAADDVVYLPRMYERMRAQLVELGRLSWLDRDFEDLADPARYAANERERYKRLKRVSQLSRRQLSAAREVAAWRELEAQRRDVPRKWVVTDEQIVEACKREPRSIDDLFMVRGLSDRLSTKDARTVVSLIASALDASPDTWPEPDRCGKNEPNVDAELDLMCALVRLRAKQNGVAFPTLASHDDLARVARGYREGVDLLRGWRRALVGEELLELLEGRLALSIDGSELRVEHRS</sequence>
<dbReference type="GeneID" id="69511120"/>
<evidence type="ECO:0000313" key="13">
    <source>
        <dbReference type="EMBL" id="TNU88660.1"/>
    </source>
</evidence>
<keyword evidence="3 6" id="KW-0540">Nuclease</keyword>
<dbReference type="SUPFAM" id="SSF47819">
    <property type="entry name" value="HRDC-like"/>
    <property type="match status" value="2"/>
</dbReference>
<evidence type="ECO:0000256" key="4">
    <source>
        <dbReference type="ARBA" id="ARBA00022801"/>
    </source>
</evidence>
<keyword evidence="1 6" id="KW-0963">Cytoplasm</keyword>
<dbReference type="EC" id="3.1.13.5" evidence="6"/>
<gene>
    <name evidence="6 13" type="primary">rnd</name>
    <name evidence="12" type="ORF">C1853_06820</name>
    <name evidence="11" type="ORF">C1871_01555</name>
    <name evidence="10" type="ORF">C1872_00355</name>
    <name evidence="9" type="ORF">C1875_02015</name>
    <name evidence="13" type="ORF">FIC87_13850</name>
    <name evidence="8" type="ORF">GO726_00075</name>
</gene>
<evidence type="ECO:0000256" key="3">
    <source>
        <dbReference type="ARBA" id="ARBA00022722"/>
    </source>
</evidence>
<dbReference type="EMBL" id="PPTY01000001">
    <property type="protein sequence ID" value="RDB89179.1"/>
    <property type="molecule type" value="Genomic_DNA"/>
</dbReference>
<dbReference type="HAMAP" id="MF_01899">
    <property type="entry name" value="RNase_D"/>
    <property type="match status" value="1"/>
</dbReference>
<evidence type="ECO:0000256" key="6">
    <source>
        <dbReference type="HAMAP-Rule" id="MF_01899"/>
    </source>
</evidence>
<dbReference type="Pfam" id="PF01612">
    <property type="entry name" value="DNA_pol_A_exo1"/>
    <property type="match status" value="1"/>
</dbReference>
<dbReference type="SMART" id="SM00474">
    <property type="entry name" value="35EXOc"/>
    <property type="match status" value="1"/>
</dbReference>
<organism evidence="13 18">
    <name type="scientific">Eggerthella lenta</name>
    <name type="common">Eubacterium lentum</name>
    <dbReference type="NCBI Taxonomy" id="84112"/>
    <lineage>
        <taxon>Bacteria</taxon>
        <taxon>Bacillati</taxon>
        <taxon>Actinomycetota</taxon>
        <taxon>Coriobacteriia</taxon>
        <taxon>Eggerthellales</taxon>
        <taxon>Eggerthellaceae</taxon>
        <taxon>Eggerthella</taxon>
    </lineage>
</organism>
<name>A0A369NRL5_EGGLN</name>
<dbReference type="EMBL" id="PPUQ01000007">
    <property type="protein sequence ID" value="RDC38971.1"/>
    <property type="molecule type" value="Genomic_DNA"/>
</dbReference>
<dbReference type="CDD" id="cd06142">
    <property type="entry name" value="RNaseD_exo"/>
    <property type="match status" value="1"/>
</dbReference>
<feature type="domain" description="HRDC" evidence="7">
    <location>
        <begin position="207"/>
        <end position="287"/>
    </location>
</feature>
<evidence type="ECO:0000313" key="11">
    <source>
        <dbReference type="EMBL" id="RDB89179.1"/>
    </source>
</evidence>
<dbReference type="Proteomes" id="UP000253752">
    <property type="component" value="Unassembled WGS sequence"/>
</dbReference>
<dbReference type="EMBL" id="WPOM01000001">
    <property type="protein sequence ID" value="MVN31577.1"/>
    <property type="molecule type" value="Genomic_DNA"/>
</dbReference>
<evidence type="ECO:0000313" key="12">
    <source>
        <dbReference type="EMBL" id="RDC38971.1"/>
    </source>
</evidence>
<dbReference type="GO" id="GO:0005737">
    <property type="term" value="C:cytoplasm"/>
    <property type="evidence" value="ECO:0007669"/>
    <property type="project" value="UniProtKB-SubCell"/>
</dbReference>
<comment type="caution">
    <text evidence="13">The sequence shown here is derived from an EMBL/GenBank/DDBJ whole genome shotgun (WGS) entry which is preliminary data.</text>
</comment>
<evidence type="ECO:0000313" key="14">
    <source>
        <dbReference type="Proteomes" id="UP000253752"/>
    </source>
</evidence>
<dbReference type="GO" id="GO:0000166">
    <property type="term" value="F:nucleotide binding"/>
    <property type="evidence" value="ECO:0007669"/>
    <property type="project" value="InterPro"/>
</dbReference>
<dbReference type="GO" id="GO:0003676">
    <property type="term" value="F:nucleic acid binding"/>
    <property type="evidence" value="ECO:0007669"/>
    <property type="project" value="InterPro"/>
</dbReference>
<dbReference type="PROSITE" id="PS50967">
    <property type="entry name" value="HRDC"/>
    <property type="match status" value="1"/>
</dbReference>
<proteinExistence type="inferred from homology"/>
<dbReference type="Proteomes" id="UP000253915">
    <property type="component" value="Unassembled WGS sequence"/>
</dbReference>
<reference evidence="8 19" key="4">
    <citation type="submission" date="2019-11" db="EMBL/GenBank/DDBJ databases">
        <title>Whole genome shotgun sequencing (WGS) data from Adlercreutzia equolifaciens ResAG-91, Eggerthella lenta MRI-F36, MRI-F37, MRI-F40, ResAG-49, ResAG-88, ResAG-121, ResAG-145, and Gordonibacter sp. ResAG-5, ResAG-26, ResAG-43, ResAG-50, ResAG-59.</title>
        <authorList>
            <person name="Stoll D.A."/>
            <person name="Danylec N."/>
            <person name="Franz C.M.A.P."/>
            <person name="Huch M."/>
        </authorList>
    </citation>
    <scope>NUCLEOTIDE SEQUENCE [LARGE SCALE GENOMIC DNA]</scope>
    <source>
        <strain evidence="8 19">ResAG-88</strain>
    </source>
</reference>
<comment type="function">
    <text evidence="6">Exonuclease involved in the 3' processing of various precursor tRNAs. Initiates hydrolysis at the 3'-terminus of an RNA molecule and releases 5'-mononucleotides.</text>
</comment>
<reference evidence="13" key="3">
    <citation type="submission" date="2019-06" db="EMBL/GenBank/DDBJ databases">
        <authorList>
            <person name="Bisanz J.E."/>
            <person name="Turnbaugh P.J."/>
        </authorList>
    </citation>
    <scope>NUCLEOTIDE SEQUENCE</scope>
    <source>
        <strain evidence="13">SECO-MT75m2</strain>
    </source>
</reference>
<reference evidence="13 18" key="1">
    <citation type="journal article" date="2005" name="Appl. Environ. Microbiol.">
        <title>Intestinal bacterial communities that produce active estrogen-like compounds enterodiol and enterolactone in humans.</title>
        <authorList>
            <person name="Clavel T."/>
            <person name="Henderson G."/>
            <person name="Alpert C.A."/>
            <person name="Philippe C."/>
            <person name="Rigottier-Gois L."/>
            <person name="Dore J."/>
            <person name="Blaut M."/>
        </authorList>
    </citation>
    <scope>NUCLEOTIDE SEQUENCE [LARGE SCALE GENOMIC DNA]</scope>
    <source>
        <strain evidence="13 18">SECO-MT75m2</strain>
    </source>
</reference>
<dbReference type="Proteomes" id="UP000436429">
    <property type="component" value="Unassembled WGS sequence"/>
</dbReference>
<evidence type="ECO:0000313" key="16">
    <source>
        <dbReference type="Proteomes" id="UP000253915"/>
    </source>
</evidence>
<dbReference type="InterPro" id="IPR010997">
    <property type="entry name" value="HRDC-like_sf"/>
</dbReference>